<dbReference type="EMBL" id="BKCM01000025">
    <property type="protein sequence ID" value="GER02287.1"/>
    <property type="molecule type" value="Genomic_DNA"/>
</dbReference>
<organism evidence="2 3">
    <name type="scientific">Iodidimonas gelatinilytica</name>
    <dbReference type="NCBI Taxonomy" id="1236966"/>
    <lineage>
        <taxon>Bacteria</taxon>
        <taxon>Pseudomonadati</taxon>
        <taxon>Pseudomonadota</taxon>
        <taxon>Alphaproteobacteria</taxon>
        <taxon>Iodidimonadales</taxon>
        <taxon>Iodidimonadaceae</taxon>
        <taxon>Iodidimonas</taxon>
    </lineage>
</organism>
<dbReference type="AlphaFoldDB" id="A0A5A7N2R5"/>
<proteinExistence type="predicted"/>
<keyword evidence="3" id="KW-1185">Reference proteome</keyword>
<protein>
    <recommendedName>
        <fullName evidence="1">DUF3320 domain-containing protein</fullName>
    </recommendedName>
</protein>
<reference evidence="2 3" key="1">
    <citation type="submission" date="2019-09" db="EMBL/GenBank/DDBJ databases">
        <title>NBRP : Genome information of microbial organism related human and environment.</title>
        <authorList>
            <person name="Hattori M."/>
            <person name="Oshima K."/>
            <person name="Inaba H."/>
            <person name="Suda W."/>
            <person name="Sakamoto M."/>
            <person name="Iino T."/>
            <person name="Kitahara M."/>
            <person name="Oshida Y."/>
            <person name="Iida T."/>
            <person name="Kudo T."/>
            <person name="Itoh T."/>
            <person name="Ohkuma M."/>
        </authorList>
    </citation>
    <scope>NUCLEOTIDE SEQUENCE [LARGE SCALE GENOMIC DNA]</scope>
    <source>
        <strain evidence="2 3">Mie-1</strain>
    </source>
</reference>
<dbReference type="Pfam" id="PF11784">
    <property type="entry name" value="DUF3320"/>
    <property type="match status" value="1"/>
</dbReference>
<feature type="domain" description="DUF3320" evidence="1">
    <location>
        <begin position="120"/>
        <end position="168"/>
    </location>
</feature>
<comment type="caution">
    <text evidence="2">The sequence shown here is derived from an EMBL/GenBank/DDBJ whole genome shotgun (WGS) entry which is preliminary data.</text>
</comment>
<name>A0A5A7N2R5_9PROT</name>
<dbReference type="InterPro" id="IPR021754">
    <property type="entry name" value="DUF3320"/>
</dbReference>
<sequence>MILENLGWRLLRLWSTDYFINPQASIEALSAKLHALVEEGVCKDAGAENQEAAIITLNEDAVNEIKKSQAENNTLSESQGREPFDDELSDDAFPIENSLERKVSSLDVSVGDEINLYPSRFYDDDYRPTIRTFASDFIENHGPITFRYLANAIAREHGFKRTARKIREVVEASVKGLKSQSNSLMEKLYSGPMKLIQKNLFRSVDPL</sequence>
<evidence type="ECO:0000259" key="1">
    <source>
        <dbReference type="Pfam" id="PF11784"/>
    </source>
</evidence>
<evidence type="ECO:0000313" key="3">
    <source>
        <dbReference type="Proteomes" id="UP000325187"/>
    </source>
</evidence>
<gene>
    <name evidence="2" type="ORF">JCM17845_29100</name>
</gene>
<evidence type="ECO:0000313" key="2">
    <source>
        <dbReference type="EMBL" id="GER02287.1"/>
    </source>
</evidence>
<dbReference type="Proteomes" id="UP000325187">
    <property type="component" value="Unassembled WGS sequence"/>
</dbReference>
<accession>A0A5A7N2R5</accession>